<keyword evidence="1" id="KW-0805">Transcription regulation</keyword>
<dbReference type="KEGG" id="shd:SUTH_02156"/>
<dbReference type="HOGENOM" id="CLU_091233_0_3_4"/>
<dbReference type="EMBL" id="AP012547">
    <property type="protein sequence ID" value="BAO29946.1"/>
    <property type="molecule type" value="Genomic_DNA"/>
</dbReference>
<evidence type="ECO:0000256" key="2">
    <source>
        <dbReference type="ARBA" id="ARBA00023125"/>
    </source>
</evidence>
<dbReference type="InterPro" id="IPR019885">
    <property type="entry name" value="Tscrpt_reg_HTH_AsnC-type_CS"/>
</dbReference>
<dbReference type="SUPFAM" id="SSF46785">
    <property type="entry name" value="Winged helix' DNA-binding domain"/>
    <property type="match status" value="1"/>
</dbReference>
<accession>W0SFY9</accession>
<keyword evidence="3" id="KW-0804">Transcription</keyword>
<sequence>MNELDGYSKKLLRELQLDSRRSMQDLSARVGLSGTPCWRRVREMEESGLIRRYTVLLDREKLGLHVCCLVSVNLQRHVKGAIEEFETAIAECPEVVECFSATGAADYLLKVVAPDIKAFDAFLNQVVFTLPGVANVRTSVVLRELKYETALPV</sequence>
<dbReference type="Pfam" id="PF13412">
    <property type="entry name" value="HTH_24"/>
    <property type="match status" value="1"/>
</dbReference>
<dbReference type="Gene3D" id="1.10.10.10">
    <property type="entry name" value="Winged helix-like DNA-binding domain superfamily/Winged helix DNA-binding domain"/>
    <property type="match status" value="1"/>
</dbReference>
<keyword evidence="6" id="KW-1185">Reference proteome</keyword>
<evidence type="ECO:0000256" key="3">
    <source>
        <dbReference type="ARBA" id="ARBA00023163"/>
    </source>
</evidence>
<dbReference type="STRING" id="1223802.SUTH_02156"/>
<gene>
    <name evidence="5" type="ORF">SUTH_02156</name>
</gene>
<keyword evidence="2" id="KW-0238">DNA-binding</keyword>
<evidence type="ECO:0000259" key="4">
    <source>
        <dbReference type="PROSITE" id="PS50956"/>
    </source>
</evidence>
<dbReference type="GO" id="GO:0043200">
    <property type="term" value="P:response to amino acid"/>
    <property type="evidence" value="ECO:0007669"/>
    <property type="project" value="TreeGrafter"/>
</dbReference>
<dbReference type="InterPro" id="IPR000485">
    <property type="entry name" value="AsnC-type_HTH_dom"/>
</dbReference>
<name>W0SFY9_9PROT</name>
<dbReference type="PANTHER" id="PTHR30154:SF34">
    <property type="entry name" value="TRANSCRIPTIONAL REGULATOR AZLB"/>
    <property type="match status" value="1"/>
</dbReference>
<evidence type="ECO:0000313" key="5">
    <source>
        <dbReference type="EMBL" id="BAO29946.1"/>
    </source>
</evidence>
<evidence type="ECO:0000313" key="6">
    <source>
        <dbReference type="Proteomes" id="UP000031637"/>
    </source>
</evidence>
<dbReference type="InterPro" id="IPR036390">
    <property type="entry name" value="WH_DNA-bd_sf"/>
</dbReference>
<dbReference type="PRINTS" id="PR00033">
    <property type="entry name" value="HTHASNC"/>
</dbReference>
<protein>
    <submittedName>
        <fullName evidence="5">AsnC family transcriptional regulator</fullName>
    </submittedName>
</protein>
<dbReference type="OrthoDB" id="8526125at2"/>
<dbReference type="PROSITE" id="PS50956">
    <property type="entry name" value="HTH_ASNC_2"/>
    <property type="match status" value="1"/>
</dbReference>
<dbReference type="Proteomes" id="UP000031637">
    <property type="component" value="Chromosome"/>
</dbReference>
<dbReference type="InterPro" id="IPR019887">
    <property type="entry name" value="Tscrpt_reg_AsnC/Lrp_C"/>
</dbReference>
<dbReference type="RefSeq" id="WP_041099162.1">
    <property type="nucleotide sequence ID" value="NZ_AP012547.1"/>
</dbReference>
<dbReference type="Gene3D" id="3.30.70.920">
    <property type="match status" value="1"/>
</dbReference>
<dbReference type="PANTHER" id="PTHR30154">
    <property type="entry name" value="LEUCINE-RESPONSIVE REGULATORY PROTEIN"/>
    <property type="match status" value="1"/>
</dbReference>
<dbReference type="SMART" id="SM00344">
    <property type="entry name" value="HTH_ASNC"/>
    <property type="match status" value="1"/>
</dbReference>
<dbReference type="GO" id="GO:0005829">
    <property type="term" value="C:cytosol"/>
    <property type="evidence" value="ECO:0007669"/>
    <property type="project" value="TreeGrafter"/>
</dbReference>
<dbReference type="GO" id="GO:0043565">
    <property type="term" value="F:sequence-specific DNA binding"/>
    <property type="evidence" value="ECO:0007669"/>
    <property type="project" value="InterPro"/>
</dbReference>
<dbReference type="PROSITE" id="PS00519">
    <property type="entry name" value="HTH_ASNC_1"/>
    <property type="match status" value="1"/>
</dbReference>
<dbReference type="Pfam" id="PF01037">
    <property type="entry name" value="AsnC_trans_reg"/>
    <property type="match status" value="1"/>
</dbReference>
<feature type="domain" description="HTH asnC-type" evidence="4">
    <location>
        <begin position="4"/>
        <end position="65"/>
    </location>
</feature>
<dbReference type="InterPro" id="IPR036388">
    <property type="entry name" value="WH-like_DNA-bd_sf"/>
</dbReference>
<dbReference type="InterPro" id="IPR019888">
    <property type="entry name" value="Tscrpt_reg_AsnC-like"/>
</dbReference>
<dbReference type="SUPFAM" id="SSF54909">
    <property type="entry name" value="Dimeric alpha+beta barrel"/>
    <property type="match status" value="1"/>
</dbReference>
<proteinExistence type="predicted"/>
<evidence type="ECO:0000256" key="1">
    <source>
        <dbReference type="ARBA" id="ARBA00023015"/>
    </source>
</evidence>
<organism evidence="5 6">
    <name type="scientific">Sulfuritalea hydrogenivorans sk43H</name>
    <dbReference type="NCBI Taxonomy" id="1223802"/>
    <lineage>
        <taxon>Bacteria</taxon>
        <taxon>Pseudomonadati</taxon>
        <taxon>Pseudomonadota</taxon>
        <taxon>Betaproteobacteria</taxon>
        <taxon>Nitrosomonadales</taxon>
        <taxon>Sterolibacteriaceae</taxon>
        <taxon>Sulfuritalea</taxon>
    </lineage>
</organism>
<reference evidence="5 6" key="1">
    <citation type="journal article" date="2014" name="Syst. Appl. Microbiol.">
        <title>Complete genomes of freshwater sulfur oxidizers Sulfuricella denitrificans skB26 and Sulfuritalea hydrogenivorans sk43H: genetic insights into the sulfur oxidation pathway of betaproteobacteria.</title>
        <authorList>
            <person name="Watanabe T."/>
            <person name="Kojima H."/>
            <person name="Fukui M."/>
        </authorList>
    </citation>
    <scope>NUCLEOTIDE SEQUENCE [LARGE SCALE GENOMIC DNA]</scope>
    <source>
        <strain evidence="5">DSM22779</strain>
    </source>
</reference>
<dbReference type="InterPro" id="IPR011008">
    <property type="entry name" value="Dimeric_a/b-barrel"/>
</dbReference>
<dbReference type="AlphaFoldDB" id="W0SFY9"/>